<dbReference type="AlphaFoldDB" id="A0AAJ0GHU9"/>
<sequence>MADASDALTGSLTGMDISAATTQTTQTQRPQIINFPVPREVRDQIYGYLLSNEYFQSEPWYTKPQELRGEFSNTSGRKRSNARTYCFQPSILSTNKAIRKEAFDIFVKNHFVVVSYKWELVEKLLHSFSLPIVTENQAHIARFRHSVLRIHVKAPPVEVVRGTKVKSFLMVANDLPALHAFLQHTFYYICSPAHLMVDNDEMGDSWIFESEPGTDTLPTLTCRFQDTGPAVLTTDQIKTVLDGFKKVLLGKQQAYFQNVPTPLWQDAVAVRRAMSPPTIWLTAMGWQIYEAAQGLKATADELCQAGHYTQASAKYSMIWTLATRAHIFDAPPESFKSTFRHAAIALYAVVFGALITDGFLCLRKNINETAATGRMEKTNLLRGLIHKVETEIPDPLRSAMLDMFTKSQGRDMSIWLVTLHTFLYPEDQARESVSASMAKMQRLKAMFPDSAHFARDYEAVRGPVFDHPASSVFLLGITPQTEQLREQCSLHDLPP</sequence>
<name>A0AAJ0GHU9_9PEZI</name>
<dbReference type="EMBL" id="JAWDJX010000002">
    <property type="protein sequence ID" value="KAK3057882.1"/>
    <property type="molecule type" value="Genomic_DNA"/>
</dbReference>
<evidence type="ECO:0000313" key="2">
    <source>
        <dbReference type="Proteomes" id="UP001271007"/>
    </source>
</evidence>
<organism evidence="1 2">
    <name type="scientific">Extremus antarcticus</name>
    <dbReference type="NCBI Taxonomy" id="702011"/>
    <lineage>
        <taxon>Eukaryota</taxon>
        <taxon>Fungi</taxon>
        <taxon>Dikarya</taxon>
        <taxon>Ascomycota</taxon>
        <taxon>Pezizomycotina</taxon>
        <taxon>Dothideomycetes</taxon>
        <taxon>Dothideomycetidae</taxon>
        <taxon>Mycosphaerellales</taxon>
        <taxon>Extremaceae</taxon>
        <taxon>Extremus</taxon>
    </lineage>
</organism>
<reference evidence="1" key="1">
    <citation type="submission" date="2023-04" db="EMBL/GenBank/DDBJ databases">
        <title>Black Yeasts Isolated from many extreme environments.</title>
        <authorList>
            <person name="Coleine C."/>
            <person name="Stajich J.E."/>
            <person name="Selbmann L."/>
        </authorList>
    </citation>
    <scope>NUCLEOTIDE SEQUENCE</scope>
    <source>
        <strain evidence="1">CCFEE 5312</strain>
    </source>
</reference>
<comment type="caution">
    <text evidence="1">The sequence shown here is derived from an EMBL/GenBank/DDBJ whole genome shotgun (WGS) entry which is preliminary data.</text>
</comment>
<dbReference type="Proteomes" id="UP001271007">
    <property type="component" value="Unassembled WGS sequence"/>
</dbReference>
<keyword evidence="2" id="KW-1185">Reference proteome</keyword>
<gene>
    <name evidence="1" type="ORF">LTR09_000957</name>
</gene>
<proteinExistence type="predicted"/>
<accession>A0AAJ0GHU9</accession>
<protein>
    <submittedName>
        <fullName evidence="1">Uncharacterized protein</fullName>
    </submittedName>
</protein>
<evidence type="ECO:0000313" key="1">
    <source>
        <dbReference type="EMBL" id="KAK3057882.1"/>
    </source>
</evidence>